<keyword evidence="2" id="KW-1185">Reference proteome</keyword>
<proteinExistence type="predicted"/>
<name>A0ACD0P476_9BASI</name>
<dbReference type="Proteomes" id="UP000245626">
    <property type="component" value="Unassembled WGS sequence"/>
</dbReference>
<reference evidence="1 2" key="1">
    <citation type="journal article" date="2018" name="Mol. Biol. Evol.">
        <title>Broad Genomic Sampling Reveals a Smut Pathogenic Ancestry of the Fungal Clade Ustilaginomycotina.</title>
        <authorList>
            <person name="Kijpornyongpan T."/>
            <person name="Mondo S.J."/>
            <person name="Barry K."/>
            <person name="Sandor L."/>
            <person name="Lee J."/>
            <person name="Lipzen A."/>
            <person name="Pangilinan J."/>
            <person name="LaButti K."/>
            <person name="Hainaut M."/>
            <person name="Henrissat B."/>
            <person name="Grigoriev I.V."/>
            <person name="Spatafora J.W."/>
            <person name="Aime M.C."/>
        </authorList>
    </citation>
    <scope>NUCLEOTIDE SEQUENCE [LARGE SCALE GENOMIC DNA]</scope>
    <source>
        <strain evidence="1 2">SA 807</strain>
    </source>
</reference>
<sequence>MTLAQAATFVSTASENAAVSKKIEPTPTVTISASGSQAQHHTRKTLTRSELAQRIANGEVLVLHRRRIYKLDKWSKLHPGGELAILHFVGRDATDEIEAYHSDAALESMKRYHIADLDPSDWEGLHGEGYKPLVPPVQLGYREGRLDHPHAQLSTWRTRKGGKRGQEVANEKDGMVKDESGTSHNDVMDPAERPSGFPLPVSLLEPPPNPPQINPKRERAISEAYREMHEEIKRSGLYALRPAGYVRECSRYLALASMAFYFWWKGKALGSESAADVAWLLSFWMTKQNFYFLLSSFFLGLFWHQLTFTAHDAGHSGITHSHSIDRAIGVLIADFIGGLSIGWWCDNHDVHHLVTNHPEHDPDIQHMPFFAISPEFLVSTPTRTTTRAGGDRKEGGRAVNDHRQDGGGDDGEKEEIEEEEEEEEEGGHDVPLGLWSSYYRRILAFDSASRFFLRFQHRLYYVVMSLGRFNLYANSYGFLALKARRDRWLLLETVGLLVFWTWFGGLLASLPSWRMRLAYLMVSHVTTSPLHVQIVLSHFAQSSEDLGLSECFASRQIRTTMDVKCDPNLDFVHGGLHMQVTHHLFPRLPRHNLREARDRYVKPFAQKWGLSYDEYGFVSGNGKVLDTLSQVAGQVELLVKVARAQAKGELH</sequence>
<gene>
    <name evidence="1" type="ORF">IE53DRAFT_384805</name>
</gene>
<protein>
    <submittedName>
        <fullName evidence="1">Uncharacterized protein</fullName>
    </submittedName>
</protein>
<dbReference type="EMBL" id="KZ819760">
    <property type="protein sequence ID" value="PWN52749.1"/>
    <property type="molecule type" value="Genomic_DNA"/>
</dbReference>
<organism evidence="1 2">
    <name type="scientific">Violaceomyces palustris</name>
    <dbReference type="NCBI Taxonomy" id="1673888"/>
    <lineage>
        <taxon>Eukaryota</taxon>
        <taxon>Fungi</taxon>
        <taxon>Dikarya</taxon>
        <taxon>Basidiomycota</taxon>
        <taxon>Ustilaginomycotina</taxon>
        <taxon>Ustilaginomycetes</taxon>
        <taxon>Violaceomycetales</taxon>
        <taxon>Violaceomycetaceae</taxon>
        <taxon>Violaceomyces</taxon>
    </lineage>
</organism>
<evidence type="ECO:0000313" key="1">
    <source>
        <dbReference type="EMBL" id="PWN52749.1"/>
    </source>
</evidence>
<accession>A0ACD0P476</accession>
<evidence type="ECO:0000313" key="2">
    <source>
        <dbReference type="Proteomes" id="UP000245626"/>
    </source>
</evidence>